<dbReference type="InterPro" id="IPR053974">
    <property type="entry name" value="ERMP1_1-A_TM"/>
</dbReference>
<keyword evidence="1" id="KW-1133">Transmembrane helix</keyword>
<feature type="transmembrane region" description="Helical" evidence="1">
    <location>
        <begin position="88"/>
        <end position="107"/>
    </location>
</feature>
<proteinExistence type="predicted"/>
<feature type="domain" description="Endoplasmic reticulum metallopeptidase 1/1-A TM" evidence="2">
    <location>
        <begin position="175"/>
        <end position="305"/>
    </location>
</feature>
<reference evidence="3" key="3">
    <citation type="submission" date="2025-09" db="UniProtKB">
        <authorList>
            <consortium name="Ensembl"/>
        </authorList>
    </citation>
    <scope>IDENTIFICATION</scope>
</reference>
<dbReference type="STRING" id="8840.ENSAPLP00000024480"/>
<name>A0A493TFL8_ANAPP</name>
<organism evidence="3 4">
    <name type="scientific">Anas platyrhynchos platyrhynchos</name>
    <name type="common">Northern mallard</name>
    <dbReference type="NCBI Taxonomy" id="8840"/>
    <lineage>
        <taxon>Eukaryota</taxon>
        <taxon>Metazoa</taxon>
        <taxon>Chordata</taxon>
        <taxon>Craniata</taxon>
        <taxon>Vertebrata</taxon>
        <taxon>Euteleostomi</taxon>
        <taxon>Archelosauria</taxon>
        <taxon>Archosauria</taxon>
        <taxon>Dinosauria</taxon>
        <taxon>Saurischia</taxon>
        <taxon>Theropoda</taxon>
        <taxon>Coelurosauria</taxon>
        <taxon>Aves</taxon>
        <taxon>Neognathae</taxon>
        <taxon>Galloanserae</taxon>
        <taxon>Anseriformes</taxon>
        <taxon>Anatidae</taxon>
        <taxon>Anatinae</taxon>
        <taxon>Anas</taxon>
    </lineage>
</organism>
<dbReference type="Ensembl" id="ENSAPLT00000028878.1">
    <property type="protein sequence ID" value="ENSAPLP00000024480.1"/>
    <property type="gene ID" value="ENSAPLG00000030581.1"/>
</dbReference>
<dbReference type="AlphaFoldDB" id="A0A493TFL8"/>
<dbReference type="Proteomes" id="UP000016666">
    <property type="component" value="Chromosome Z"/>
</dbReference>
<keyword evidence="4" id="KW-1185">Reference proteome</keyword>
<evidence type="ECO:0000313" key="3">
    <source>
        <dbReference type="Ensembl" id="ENSAPLP00000024480.1"/>
    </source>
</evidence>
<evidence type="ECO:0000259" key="2">
    <source>
        <dbReference type="Pfam" id="PF22249"/>
    </source>
</evidence>
<sequence length="308" mass="34812">MDLLEQVQRRAMRLIKGLEHRPCEDRLKELGLFSMQKRALWRDLVAVFQHLKGTGKGYKKAGEGLFVRECSDSTTIHKRMLCANSSTLIQLRCVSAFLIGDNILAVLKYLATSDKLAKSFEYRHGNVVFFDVLGLFVLAYPARVGTIMNCIIAAIAFLYLGKKVFQPKTRVINNLKKLFTAFGLILLSWISTLVTVVIVAVFVSLIGRSLSWYTHFYVSVFLYGTAAAAKLILVHTLAKKFYYKSMNDLNLGDVFFDASLLIWTIALAVITQIGLCSAFICMLWVAFPLLTKLMIHKEFRQKGMSLWG</sequence>
<keyword evidence="1" id="KW-0812">Transmembrane</keyword>
<protein>
    <recommendedName>
        <fullName evidence="2">Endoplasmic reticulum metallopeptidase 1/1-A TM domain-containing protein</fullName>
    </recommendedName>
</protein>
<evidence type="ECO:0000313" key="4">
    <source>
        <dbReference type="Proteomes" id="UP000016666"/>
    </source>
</evidence>
<accession>A0A493TFL8</accession>
<dbReference type="Pfam" id="PF22249">
    <property type="entry name" value="ERMP1-TM"/>
    <property type="match status" value="1"/>
</dbReference>
<feature type="transmembrane region" description="Helical" evidence="1">
    <location>
        <begin position="127"/>
        <end position="160"/>
    </location>
</feature>
<reference evidence="3 4" key="1">
    <citation type="submission" date="2017-10" db="EMBL/GenBank/DDBJ databases">
        <title>A new Pekin duck reference genome.</title>
        <authorList>
            <person name="Hou Z.-C."/>
            <person name="Zhou Z.-K."/>
            <person name="Zhu F."/>
            <person name="Hou S.-S."/>
        </authorList>
    </citation>
    <scope>NUCLEOTIDE SEQUENCE [LARGE SCALE GENOMIC DNA]</scope>
</reference>
<dbReference type="GeneTree" id="ENSGT00530000063839"/>
<feature type="transmembrane region" description="Helical" evidence="1">
    <location>
        <begin position="181"/>
        <end position="206"/>
    </location>
</feature>
<reference evidence="3" key="2">
    <citation type="submission" date="2025-08" db="UniProtKB">
        <authorList>
            <consortium name="Ensembl"/>
        </authorList>
    </citation>
    <scope>IDENTIFICATION</scope>
</reference>
<feature type="transmembrane region" description="Helical" evidence="1">
    <location>
        <begin position="212"/>
        <end position="233"/>
    </location>
</feature>
<keyword evidence="1" id="KW-0472">Membrane</keyword>
<evidence type="ECO:0000256" key="1">
    <source>
        <dbReference type="SAM" id="Phobius"/>
    </source>
</evidence>